<feature type="transmembrane region" description="Helical" evidence="1">
    <location>
        <begin position="73"/>
        <end position="93"/>
    </location>
</feature>
<name>A0A6A6S2Q4_9PLEO</name>
<protein>
    <submittedName>
        <fullName evidence="2">Uncharacterized protein</fullName>
    </submittedName>
</protein>
<feature type="transmembrane region" description="Helical" evidence="1">
    <location>
        <begin position="33"/>
        <end position="53"/>
    </location>
</feature>
<keyword evidence="3" id="KW-1185">Reference proteome</keyword>
<organism evidence="2 3">
    <name type="scientific">Massarina eburnea CBS 473.64</name>
    <dbReference type="NCBI Taxonomy" id="1395130"/>
    <lineage>
        <taxon>Eukaryota</taxon>
        <taxon>Fungi</taxon>
        <taxon>Dikarya</taxon>
        <taxon>Ascomycota</taxon>
        <taxon>Pezizomycotina</taxon>
        <taxon>Dothideomycetes</taxon>
        <taxon>Pleosporomycetidae</taxon>
        <taxon>Pleosporales</taxon>
        <taxon>Massarineae</taxon>
        <taxon>Massarinaceae</taxon>
        <taxon>Massarina</taxon>
    </lineage>
</organism>
<feature type="transmembrane region" description="Helical" evidence="1">
    <location>
        <begin position="178"/>
        <end position="199"/>
    </location>
</feature>
<evidence type="ECO:0000313" key="2">
    <source>
        <dbReference type="EMBL" id="KAF2641391.1"/>
    </source>
</evidence>
<keyword evidence="1" id="KW-0472">Membrane</keyword>
<dbReference type="PANTHER" id="PTHR38848">
    <property type="entry name" value="G-PROTEIN COUPLED RECEPTORS FAMILY 3 PROFILE DOMAIN-CONTAINING PROTEIN"/>
    <property type="match status" value="1"/>
</dbReference>
<gene>
    <name evidence="2" type="ORF">P280DRAFT_397991</name>
</gene>
<evidence type="ECO:0000313" key="3">
    <source>
        <dbReference type="Proteomes" id="UP000799753"/>
    </source>
</evidence>
<keyword evidence="1" id="KW-1133">Transmembrane helix</keyword>
<dbReference type="OrthoDB" id="3210850at2759"/>
<keyword evidence="1" id="KW-0812">Transmembrane</keyword>
<feature type="transmembrane region" description="Helical" evidence="1">
    <location>
        <begin position="6"/>
        <end position="26"/>
    </location>
</feature>
<dbReference type="PANTHER" id="PTHR38848:SF3">
    <property type="entry name" value="G-PROTEIN COUPLED RECEPTORS FAMILY 3 PROFILE DOMAIN-CONTAINING PROTEIN"/>
    <property type="match status" value="1"/>
</dbReference>
<evidence type="ECO:0000256" key="1">
    <source>
        <dbReference type="SAM" id="Phobius"/>
    </source>
</evidence>
<dbReference type="AlphaFoldDB" id="A0A6A6S2Q4"/>
<reference evidence="2" key="1">
    <citation type="journal article" date="2020" name="Stud. Mycol.">
        <title>101 Dothideomycetes genomes: a test case for predicting lifestyles and emergence of pathogens.</title>
        <authorList>
            <person name="Haridas S."/>
            <person name="Albert R."/>
            <person name="Binder M."/>
            <person name="Bloem J."/>
            <person name="Labutti K."/>
            <person name="Salamov A."/>
            <person name="Andreopoulos B."/>
            <person name="Baker S."/>
            <person name="Barry K."/>
            <person name="Bills G."/>
            <person name="Bluhm B."/>
            <person name="Cannon C."/>
            <person name="Castanera R."/>
            <person name="Culley D."/>
            <person name="Daum C."/>
            <person name="Ezra D."/>
            <person name="Gonzalez J."/>
            <person name="Henrissat B."/>
            <person name="Kuo A."/>
            <person name="Liang C."/>
            <person name="Lipzen A."/>
            <person name="Lutzoni F."/>
            <person name="Magnuson J."/>
            <person name="Mondo S."/>
            <person name="Nolan M."/>
            <person name="Ohm R."/>
            <person name="Pangilinan J."/>
            <person name="Park H.-J."/>
            <person name="Ramirez L."/>
            <person name="Alfaro M."/>
            <person name="Sun H."/>
            <person name="Tritt A."/>
            <person name="Yoshinaga Y."/>
            <person name="Zwiers L.-H."/>
            <person name="Turgeon B."/>
            <person name="Goodwin S."/>
            <person name="Spatafora J."/>
            <person name="Crous P."/>
            <person name="Grigoriev I."/>
        </authorList>
    </citation>
    <scope>NUCLEOTIDE SEQUENCE</scope>
    <source>
        <strain evidence="2">CBS 473.64</strain>
    </source>
</reference>
<dbReference type="EMBL" id="MU006783">
    <property type="protein sequence ID" value="KAF2641391.1"/>
    <property type="molecule type" value="Genomic_DNA"/>
</dbReference>
<proteinExistence type="predicted"/>
<sequence length="247" mass="27725">MVLVLYFLVISYVISGAVVIAGQGLFTDRLCFASGWICLILYTFAKFVIYIFLIQRVHVVRAPFVPLWRDWVYLALLVLTSTSFLSVAINAYLSVIIQLHSNGRCYIGIPGKASIPFMAVDIFCNIVLTAVFVYLLRPVIKVHGVSMFSGVLRASRHNAPVATTRDAQDTTVHKNIRILLWKSLIGSILVMLPTMANMVQFYITGGRELAVVCISLCLADGETSLFEHWLWEANRIAVSWDVLVLHW</sequence>
<feature type="transmembrane region" description="Helical" evidence="1">
    <location>
        <begin position="114"/>
        <end position="136"/>
    </location>
</feature>
<dbReference type="Proteomes" id="UP000799753">
    <property type="component" value="Unassembled WGS sequence"/>
</dbReference>
<accession>A0A6A6S2Q4</accession>